<name>K1V935_9ZZZZ</name>
<sequence length="54" mass="6051">MIEGHGDDSYKYSRPITANFSSNVYSRVDLSALKAHLCTRIDGIGNYPEPEPYT</sequence>
<evidence type="ECO:0000313" key="1">
    <source>
        <dbReference type="EMBL" id="EKC80481.1"/>
    </source>
</evidence>
<comment type="caution">
    <text evidence="1">The sequence shown here is derived from an EMBL/GenBank/DDBJ whole genome shotgun (WGS) entry which is preliminary data.</text>
</comment>
<dbReference type="AlphaFoldDB" id="K1V935"/>
<keyword evidence="1" id="KW-0808">Transferase</keyword>
<feature type="non-terminal residue" evidence="1">
    <location>
        <position position="54"/>
    </location>
</feature>
<keyword evidence="1" id="KW-0032">Aminotransferase</keyword>
<dbReference type="GO" id="GO:0008483">
    <property type="term" value="F:transaminase activity"/>
    <property type="evidence" value="ECO:0007669"/>
    <property type="project" value="UniProtKB-KW"/>
</dbReference>
<dbReference type="EMBL" id="AJWY01000933">
    <property type="protein sequence ID" value="EKC80481.1"/>
    <property type="molecule type" value="Genomic_DNA"/>
</dbReference>
<organism evidence="1">
    <name type="scientific">human gut metagenome</name>
    <dbReference type="NCBI Taxonomy" id="408170"/>
    <lineage>
        <taxon>unclassified sequences</taxon>
        <taxon>metagenomes</taxon>
        <taxon>organismal metagenomes</taxon>
    </lineage>
</organism>
<proteinExistence type="predicted"/>
<accession>K1V935</accession>
<protein>
    <submittedName>
        <fullName evidence="1">Histidinol-phosphate aminotransferase</fullName>
    </submittedName>
</protein>
<reference evidence="1" key="1">
    <citation type="journal article" date="2013" name="Environ. Microbiol.">
        <title>Microbiota from the distal guts of lean and obese adolescents exhibit partial functional redundancy besides clear differences in community structure.</title>
        <authorList>
            <person name="Ferrer M."/>
            <person name="Ruiz A."/>
            <person name="Lanza F."/>
            <person name="Haange S.B."/>
            <person name="Oberbach A."/>
            <person name="Till H."/>
            <person name="Bargiela R."/>
            <person name="Campoy C."/>
            <person name="Segura M.T."/>
            <person name="Richter M."/>
            <person name="von Bergen M."/>
            <person name="Seifert J."/>
            <person name="Suarez A."/>
        </authorList>
    </citation>
    <scope>NUCLEOTIDE SEQUENCE</scope>
</reference>
<gene>
    <name evidence="1" type="ORF">LEA_01334</name>
</gene>